<gene>
    <name evidence="3" type="ORF">HNAJ_LOCUS12390</name>
</gene>
<dbReference type="STRING" id="102285.A0A0R3TX17"/>
<dbReference type="OrthoDB" id="6279537at2759"/>
<feature type="domain" description="RAVE complex protein Rav1 C-terminal" evidence="2">
    <location>
        <begin position="484"/>
        <end position="893"/>
    </location>
</feature>
<dbReference type="EMBL" id="UZAE01014271">
    <property type="protein sequence ID" value="VDO12981.1"/>
    <property type="molecule type" value="Genomic_DNA"/>
</dbReference>
<sequence length="1428" mass="158764">MLGLYTVGIGESRGSIKHQSVGCNALVQNSGSFNVTSTTSEAVRQANGHSESVILFLHHPLLPLVLTLSSSEFSLWHIPLCSPSPLSAHFSPSLRKFGQFINHSETKFLRSAAFFPCIITPPITPTSNAKMLQLPLSVVVIESNSDIGLFCIDTTGIIRASDELPEAVSLGNETTSLLFVIQSPSFLIDSTSSTFLIIRALSVKQTNGLTVCRMEVWRVELNPDRLISGIPSGIEPLVIRQRSNASFVRSIAKISDEILPMEPGVSVQCVKRGPPPIIWSNEFMQPPYLMAMSCSDGGVRFWTLEPATSNGKTSSSGTSVESNSSSVSPPTIIGVDEFGTIPSGTGHANQFRQALLEFLETEDWEELDMVLLEDEVKGEREQQSVIGVENRTSNEPFPNMEISPLPLYILAALDALKIEKSKAHKNEIEQLTQDSAASLDEIDPGFLLKKWESSVEKLGYLSNGVPSNPHWDPKDQNALSSLMQFGKTEADEVNSYRLSRYRLPGLSQSDQIYLRGIVFLMSSTEKGVMERLSGQGANVQDYDKSSILGADDCGLRFIMTMKLYDYLCKNLPLEERSKMLEYGLTSRSFAWAFHSESEEKLFSVLPSQRRAKSGSNLTWEEFRRYGCTWWIHSDHLLLLCAEKMARAAFSASKDPMSAALFYLSMNKPTILASLYRTLGNRTRENFFRSDFTPGSPACRQAKMNAFRLLSQHKYPEAAALFIIGDWLEDAIRVCIYTLKDLQLAVFVCRLYSLSHGTKEGEESAYQQILRSHVICHEDPYLRSIGYWTLSEPLNALTTLMMKPEEKPEDSTILFKSSPSMIKCPHYFEVEICPSVFRLYTFLRSHPLVSENLRSEIKQEACNKLRNKLALLDRRLYFRTAYHYSTIGCPTLSLAVLRELPQLQIPHPPSNSNDNNRVVEVGGSKSPTVPTPVEEEVTFSFFDTSPLDAMKYLDMTEFKLSFSDDEINKNGKKSTLTGNGGEYEGINPLHSEELEFENVVTTGGIAIQSQIKYWACLRIFTEELCSTFLASSSEGSSLKRLLYTWLHNEILQLEKISSSSFDESPTSEGSDIDQPRSSWPLIFDSYGIDKSLLLPIDFEGSGHAGGFSIAPNREQKPIEEDENNFSLRLVKNFEFVRSLVTFCCLHGESGVNLRVIRMELTHLLMDIYNSISGDVDYSPHGYLIRSLPLFRNSYLNAPLICPPLDLIKTMVNDISTCILELPPPYTKFILNTPLSFLASDGKVEKQFSVNEYPEASISHRIALLRNLCMALSACVFQSLSTASWRTDLVQGNAGLAIAIGQSSDLTAEHFVKFGKSFLPNSEPSEWPGVPGLFAANDGSFASSSSILKGVLVEALVAVYTGLCVCALYIRDASVLYRLVNNASLGDPSTWSHCFGGVCRLKPLRPPPPLREAVCTPRRPSPSPPPRPTS</sequence>
<dbReference type="GO" id="GO:0043291">
    <property type="term" value="C:RAVE complex"/>
    <property type="evidence" value="ECO:0007669"/>
    <property type="project" value="TreeGrafter"/>
</dbReference>
<evidence type="ECO:0000313" key="5">
    <source>
        <dbReference type="WBParaSite" id="HNAJ_0001240501-mRNA-1"/>
    </source>
</evidence>
<dbReference type="InterPro" id="IPR052208">
    <property type="entry name" value="DmX-like/RAVE_component"/>
</dbReference>
<feature type="region of interest" description="Disordered" evidence="1">
    <location>
        <begin position="1408"/>
        <end position="1428"/>
    </location>
</feature>
<evidence type="ECO:0000313" key="3">
    <source>
        <dbReference type="EMBL" id="VDO12981.1"/>
    </source>
</evidence>
<dbReference type="GO" id="GO:0007035">
    <property type="term" value="P:vacuolar acidification"/>
    <property type="evidence" value="ECO:0007669"/>
    <property type="project" value="TreeGrafter"/>
</dbReference>
<reference evidence="5" key="1">
    <citation type="submission" date="2017-02" db="UniProtKB">
        <authorList>
            <consortium name="WormBaseParasite"/>
        </authorList>
    </citation>
    <scope>IDENTIFICATION</scope>
</reference>
<dbReference type="PANTHER" id="PTHR13950:SF9">
    <property type="entry name" value="RABCONNECTIN-3A"/>
    <property type="match status" value="1"/>
</dbReference>
<dbReference type="InterPro" id="IPR022033">
    <property type="entry name" value="Rav1p_C"/>
</dbReference>
<dbReference type="Pfam" id="PF12234">
    <property type="entry name" value="Rav1p_C"/>
    <property type="match status" value="1"/>
</dbReference>
<dbReference type="PANTHER" id="PTHR13950">
    <property type="entry name" value="RABCONNECTIN-RELATED"/>
    <property type="match status" value="1"/>
</dbReference>
<accession>A0A0R3TX17</accession>
<feature type="region of interest" description="Disordered" evidence="1">
    <location>
        <begin position="308"/>
        <end position="328"/>
    </location>
</feature>
<evidence type="ECO:0000313" key="4">
    <source>
        <dbReference type="Proteomes" id="UP000278807"/>
    </source>
</evidence>
<keyword evidence="4" id="KW-1185">Reference proteome</keyword>
<name>A0A0R3TX17_RODNA</name>
<organism evidence="5">
    <name type="scientific">Rodentolepis nana</name>
    <name type="common">Dwarf tapeworm</name>
    <name type="synonym">Hymenolepis nana</name>
    <dbReference type="NCBI Taxonomy" id="102285"/>
    <lineage>
        <taxon>Eukaryota</taxon>
        <taxon>Metazoa</taxon>
        <taxon>Spiralia</taxon>
        <taxon>Lophotrochozoa</taxon>
        <taxon>Platyhelminthes</taxon>
        <taxon>Cestoda</taxon>
        <taxon>Eucestoda</taxon>
        <taxon>Cyclophyllidea</taxon>
        <taxon>Hymenolepididae</taxon>
        <taxon>Rodentolepis</taxon>
    </lineage>
</organism>
<dbReference type="Proteomes" id="UP000278807">
    <property type="component" value="Unassembled WGS sequence"/>
</dbReference>
<evidence type="ECO:0000259" key="2">
    <source>
        <dbReference type="Pfam" id="PF12234"/>
    </source>
</evidence>
<evidence type="ECO:0000256" key="1">
    <source>
        <dbReference type="SAM" id="MobiDB-lite"/>
    </source>
</evidence>
<reference evidence="3 4" key="2">
    <citation type="submission" date="2018-11" db="EMBL/GenBank/DDBJ databases">
        <authorList>
            <consortium name="Pathogen Informatics"/>
        </authorList>
    </citation>
    <scope>NUCLEOTIDE SEQUENCE [LARGE SCALE GENOMIC DNA]</scope>
</reference>
<proteinExistence type="predicted"/>
<dbReference type="WBParaSite" id="HNAJ_0001240501-mRNA-1">
    <property type="protein sequence ID" value="HNAJ_0001240501-mRNA-1"/>
    <property type="gene ID" value="HNAJ_0001240501"/>
</dbReference>
<feature type="compositionally biased region" description="Pro residues" evidence="1">
    <location>
        <begin position="1417"/>
        <end position="1428"/>
    </location>
</feature>
<protein>
    <submittedName>
        <fullName evidence="5">Rav1p_C domain-containing protein</fullName>
    </submittedName>
</protein>